<evidence type="ECO:0000313" key="1">
    <source>
        <dbReference type="EMBL" id="PKU34374.1"/>
    </source>
</evidence>
<keyword evidence="2" id="KW-1185">Reference proteome</keyword>
<reference evidence="2" key="2">
    <citation type="submission" date="2017-12" db="EMBL/GenBank/DDBJ databases">
        <title>Genome sequence of the Bar-tailed Godwit (Limosa lapponica baueri).</title>
        <authorList>
            <person name="Lima N.C.B."/>
            <person name="Parody-Merino A.M."/>
            <person name="Battley P.F."/>
            <person name="Fidler A.E."/>
            <person name="Prosdocimi F."/>
        </authorList>
    </citation>
    <scope>NUCLEOTIDE SEQUENCE [LARGE SCALE GENOMIC DNA]</scope>
</reference>
<dbReference type="AlphaFoldDB" id="A0A2I0TKM7"/>
<protein>
    <submittedName>
        <fullName evidence="1">Uncharacterized protein</fullName>
    </submittedName>
</protein>
<dbReference type="EMBL" id="KZ509178">
    <property type="protein sequence ID" value="PKU34374.1"/>
    <property type="molecule type" value="Genomic_DNA"/>
</dbReference>
<dbReference type="OrthoDB" id="258495at2759"/>
<sequence length="294" mass="34030">MSQQRVLSAQRANRMLGCIKRSVTSRSQELILPLYSALVRPHLEYCVQVWSPQHRKDTDLLERVQQRATKMIRGMEHLSYEDWLRELGLFNLEKRRLQGDLIAAYQYLTGAYRRAREGLFVRKCSDRTRARVLLVTGAGCGMIQLNEPASDRTKLGGAIDCLKGRDLEGLEHWAIINGIKFNNNKCQILLLECRNTRHKYKLGEEWLESRSAERDLGVLVDSRLNMSQQCALAAKRANHILVCIKHSTTSWSREGIIPLYLAMVQPNLDHHLQFWTPQFKRDIEVFEQDQRATS</sequence>
<name>A0A2I0TKM7_LIMLA</name>
<reference evidence="2" key="1">
    <citation type="submission" date="2017-11" db="EMBL/GenBank/DDBJ databases">
        <authorList>
            <person name="Lima N.C."/>
            <person name="Parody-Merino A.M."/>
            <person name="Battley P.F."/>
            <person name="Fidler A.E."/>
            <person name="Prosdocimi F."/>
        </authorList>
    </citation>
    <scope>NUCLEOTIDE SEQUENCE [LARGE SCALE GENOMIC DNA]</scope>
</reference>
<evidence type="ECO:0000313" key="2">
    <source>
        <dbReference type="Proteomes" id="UP000233556"/>
    </source>
</evidence>
<organism evidence="1 2">
    <name type="scientific">Limosa lapponica baueri</name>
    <dbReference type="NCBI Taxonomy" id="1758121"/>
    <lineage>
        <taxon>Eukaryota</taxon>
        <taxon>Metazoa</taxon>
        <taxon>Chordata</taxon>
        <taxon>Craniata</taxon>
        <taxon>Vertebrata</taxon>
        <taxon>Euteleostomi</taxon>
        <taxon>Archelosauria</taxon>
        <taxon>Archosauria</taxon>
        <taxon>Dinosauria</taxon>
        <taxon>Saurischia</taxon>
        <taxon>Theropoda</taxon>
        <taxon>Coelurosauria</taxon>
        <taxon>Aves</taxon>
        <taxon>Neognathae</taxon>
        <taxon>Neoaves</taxon>
        <taxon>Charadriiformes</taxon>
        <taxon>Scolopacidae</taxon>
        <taxon>Limosa</taxon>
    </lineage>
</organism>
<accession>A0A2I0TKM7</accession>
<gene>
    <name evidence="1" type="ORF">llap_15324</name>
</gene>
<proteinExistence type="predicted"/>
<dbReference type="PANTHER" id="PTHR33332">
    <property type="entry name" value="REVERSE TRANSCRIPTASE DOMAIN-CONTAINING PROTEIN"/>
    <property type="match status" value="1"/>
</dbReference>
<dbReference type="Proteomes" id="UP000233556">
    <property type="component" value="Unassembled WGS sequence"/>
</dbReference>